<feature type="domain" description="PH" evidence="5">
    <location>
        <begin position="599"/>
        <end position="844"/>
    </location>
</feature>
<feature type="compositionally biased region" description="Basic and acidic residues" evidence="4">
    <location>
        <begin position="30"/>
        <end position="51"/>
    </location>
</feature>
<feature type="region of interest" description="Disordered" evidence="4">
    <location>
        <begin position="559"/>
        <end position="596"/>
    </location>
</feature>
<dbReference type="InterPro" id="IPR001849">
    <property type="entry name" value="PH_domain"/>
</dbReference>
<dbReference type="PROSITE" id="PS51421">
    <property type="entry name" value="RAS"/>
    <property type="match status" value="1"/>
</dbReference>
<feature type="region of interest" description="Disordered" evidence="4">
    <location>
        <begin position="25"/>
        <end position="244"/>
    </location>
</feature>
<dbReference type="SMART" id="SM00175">
    <property type="entry name" value="RAB"/>
    <property type="match status" value="1"/>
</dbReference>
<dbReference type="SMART" id="SM00233">
    <property type="entry name" value="PH"/>
    <property type="match status" value="1"/>
</dbReference>
<dbReference type="GO" id="GO:0005096">
    <property type="term" value="F:GTPase activator activity"/>
    <property type="evidence" value="ECO:0007669"/>
    <property type="project" value="TreeGrafter"/>
</dbReference>
<dbReference type="Gene3D" id="2.30.29.30">
    <property type="entry name" value="Pleckstrin-homology domain (PH domain)/Phosphotyrosine-binding domain (PTB)"/>
    <property type="match status" value="2"/>
</dbReference>
<gene>
    <name evidence="6" type="primary">AGAP2</name>
</gene>
<dbReference type="Gene3D" id="3.40.50.300">
    <property type="entry name" value="P-loop containing nucleotide triphosphate hydrolases"/>
    <property type="match status" value="1"/>
</dbReference>
<keyword evidence="2" id="KW-0479">Metal-binding</keyword>
<dbReference type="PROSITE" id="PS50003">
    <property type="entry name" value="PH_DOMAIN"/>
    <property type="match status" value="1"/>
</dbReference>
<dbReference type="GO" id="GO:0008270">
    <property type="term" value="F:zinc ion binding"/>
    <property type="evidence" value="ECO:0007669"/>
    <property type="project" value="UniProtKB-KW"/>
</dbReference>
<dbReference type="PANTHER" id="PTHR45819:SF3">
    <property type="entry name" value="ARF-GAP WITH GTPASE, ANK REPEAT AND PH DOMAIN-CONTAINING PROTEIN 2"/>
    <property type="match status" value="1"/>
</dbReference>
<dbReference type="SMART" id="SM00173">
    <property type="entry name" value="RAS"/>
    <property type="match status" value="1"/>
</dbReference>
<evidence type="ECO:0000256" key="1">
    <source>
        <dbReference type="ARBA" id="ARBA00022741"/>
    </source>
</evidence>
<organism evidence="6">
    <name type="scientific">Nothobranchius rachovii</name>
    <name type="common">bluefin notho</name>
    <dbReference type="NCBI Taxonomy" id="451742"/>
    <lineage>
        <taxon>Eukaryota</taxon>
        <taxon>Metazoa</taxon>
        <taxon>Chordata</taxon>
        <taxon>Craniata</taxon>
        <taxon>Vertebrata</taxon>
        <taxon>Euteleostomi</taxon>
        <taxon>Actinopterygii</taxon>
        <taxon>Neopterygii</taxon>
        <taxon>Teleostei</taxon>
        <taxon>Neoteleostei</taxon>
        <taxon>Acanthomorphata</taxon>
        <taxon>Ovalentaria</taxon>
        <taxon>Atherinomorphae</taxon>
        <taxon>Cyprinodontiformes</taxon>
        <taxon>Nothobranchiidae</taxon>
        <taxon>Nothobranchius</taxon>
    </lineage>
</organism>
<reference evidence="6" key="2">
    <citation type="submission" date="2016-06" db="EMBL/GenBank/DDBJ databases">
        <title>The genome of a short-lived fish provides insights into sex chromosome evolution and the genetic control of aging.</title>
        <authorList>
            <person name="Reichwald K."/>
            <person name="Felder M."/>
            <person name="Petzold A."/>
            <person name="Koch P."/>
            <person name="Groth M."/>
            <person name="Platzer M."/>
        </authorList>
    </citation>
    <scope>NUCLEOTIDE SEQUENCE</scope>
    <source>
        <tissue evidence="6">Brain</tissue>
    </source>
</reference>
<dbReference type="GO" id="GO:0005634">
    <property type="term" value="C:nucleus"/>
    <property type="evidence" value="ECO:0007669"/>
    <property type="project" value="TreeGrafter"/>
</dbReference>
<sequence>MSGGSTLQQRTTYLISLTLVKVEAVDEDGGEAKKSTQEKGVEVGEDGRPGGETEAEGEAPLRAENGAGVVGQPHGAHDAEAVKEGSDPLQGEERDSPSPRTDNRVPNVEAARKGGEKPPSILSIPSPAQGPTVQKTKSADDVEKSGPITEAKCRSPSLIPPPPMELVEPSRTPTRTSLPIRPAGQRPVSLLKSHSSVATRGRDFREGRDRSPTSAQSLDRKDCRMTTRSPGPCRASWAEASRPEGWRDLQDEKEAAMAFDVGGGVSAVMRDNPRKERLKTASTSLPVPATKVSKPARKGKSHTLDNSDLNSLSEDLGLAQQAQHNQRGSAKDRKMLKFISGIFNKSSSGTAGSSSTAPPVYIQRDSSEEEVQIANSQEWTLSRSVPELRLGILGSLNSGRSALVNKYITGSYVAADKRDGGRYKKDVLVDGQSHLLLIREEPGSPDTQFCSWADAVILVFSLENEASFQELYQLYSQLSVHRSDIPVIVVGTQDKISNTNPRVIEDQRARQLCIDVRHSLFYETCATYGFNVDRVFSEAAQKIVAQRKQAALLACKSLPNSPSHSGGSTPGSASFPGQNRDSDKRTSDSKADLSSMRGAPIKQAILWKRSGSSLNKEWKKKYVTLSNNGTLSYHSSSSDYTQNTHRKEIDLLRVTVKVPGKRPPRAVAPAGPSPTPPVAVPGVNGLSKEPTVADIASTVPQLCPTTLSVADDRFGGLSHQGGDKGLQRCPSSLSTEAQSVDGLEGTAGTFTGKDPGQSSPMSDRKKNRRKKSMNQKGDTAVGQAEAKRKMWKLKSFGSLRNINKTDEENADFIIISFTGQTWHFEAQSMEERDSWVSAIESQILASLQSCESGRNKARRSSQSEAVALQGIRNTKGNSLCVDCEAPSKSSQRTTTLNHTALSINLPLKCSSF</sequence>
<dbReference type="SUPFAM" id="SSF52540">
    <property type="entry name" value="P-loop containing nucleoside triphosphate hydrolases"/>
    <property type="match status" value="1"/>
</dbReference>
<dbReference type="PROSITE" id="PS51419">
    <property type="entry name" value="RAB"/>
    <property type="match status" value="1"/>
</dbReference>
<keyword evidence="2" id="KW-0863">Zinc-finger</keyword>
<evidence type="ECO:0000313" key="6">
    <source>
        <dbReference type="EMBL" id="SBR64567.1"/>
    </source>
</evidence>
<feature type="compositionally biased region" description="Polar residues" evidence="4">
    <location>
        <begin position="729"/>
        <end position="738"/>
    </location>
</feature>
<dbReference type="AlphaFoldDB" id="A0A1A8N6S8"/>
<dbReference type="InterPro" id="IPR027417">
    <property type="entry name" value="P-loop_NTPase"/>
</dbReference>
<dbReference type="SMART" id="SM00174">
    <property type="entry name" value="RHO"/>
    <property type="match status" value="1"/>
</dbReference>
<dbReference type="FunFam" id="3.40.50.300:FF:000545">
    <property type="entry name" value="arf-GAP with GTPase, ANK repeat and PH domain-containing protein 2"/>
    <property type="match status" value="1"/>
</dbReference>
<evidence type="ECO:0000256" key="4">
    <source>
        <dbReference type="SAM" id="MobiDB-lite"/>
    </source>
</evidence>
<dbReference type="GO" id="GO:0005525">
    <property type="term" value="F:GTP binding"/>
    <property type="evidence" value="ECO:0007669"/>
    <property type="project" value="InterPro"/>
</dbReference>
<dbReference type="Pfam" id="PF00071">
    <property type="entry name" value="Ras"/>
    <property type="match status" value="1"/>
</dbReference>
<name>A0A1A8N6S8_9TELE</name>
<dbReference type="CDD" id="cd04103">
    <property type="entry name" value="Centaurin_gamma"/>
    <property type="match status" value="1"/>
</dbReference>
<feature type="region of interest" description="Disordered" evidence="4">
    <location>
        <begin position="718"/>
        <end position="786"/>
    </location>
</feature>
<feature type="compositionally biased region" description="Basic and acidic residues" evidence="4">
    <location>
        <begin position="580"/>
        <end position="591"/>
    </location>
</feature>
<dbReference type="GO" id="GO:0043524">
    <property type="term" value="P:negative regulation of neuron apoptotic process"/>
    <property type="evidence" value="ECO:0007669"/>
    <property type="project" value="TreeGrafter"/>
</dbReference>
<dbReference type="PRINTS" id="PR00449">
    <property type="entry name" value="RASTRNSFRMNG"/>
</dbReference>
<dbReference type="InterPro" id="IPR051282">
    <property type="entry name" value="Arf-GAP_GTPase_ANK_PH"/>
</dbReference>
<dbReference type="InterPro" id="IPR011993">
    <property type="entry name" value="PH-like_dom_sf"/>
</dbReference>
<dbReference type="EMBL" id="HAEH01000279">
    <property type="protein sequence ID" value="SBR64567.1"/>
    <property type="molecule type" value="Transcribed_RNA"/>
</dbReference>
<reference evidence="6" key="1">
    <citation type="submission" date="2016-05" db="EMBL/GenBank/DDBJ databases">
        <authorList>
            <person name="Lavstsen T."/>
            <person name="Jespersen J.S."/>
        </authorList>
    </citation>
    <scope>NUCLEOTIDE SEQUENCE</scope>
    <source>
        <tissue evidence="6">Brain</tissue>
    </source>
</reference>
<dbReference type="InterPro" id="IPR001806">
    <property type="entry name" value="Small_GTPase"/>
</dbReference>
<feature type="compositionally biased region" description="Basic and acidic residues" evidence="4">
    <location>
        <begin position="75"/>
        <end position="103"/>
    </location>
</feature>
<feature type="compositionally biased region" description="Low complexity" evidence="4">
    <location>
        <begin position="559"/>
        <end position="574"/>
    </location>
</feature>
<keyword evidence="2" id="KW-0862">Zinc</keyword>
<evidence type="ECO:0000256" key="2">
    <source>
        <dbReference type="ARBA" id="ARBA00022771"/>
    </source>
</evidence>
<protein>
    <submittedName>
        <fullName evidence="6">ArfGAP with GTPase domain, ankyrin repeat and PH domain 2</fullName>
    </submittedName>
</protein>
<feature type="compositionally biased region" description="Basic and acidic residues" evidence="4">
    <location>
        <begin position="200"/>
        <end position="211"/>
    </location>
</feature>
<dbReference type="GO" id="GO:0003924">
    <property type="term" value="F:GTPase activity"/>
    <property type="evidence" value="ECO:0007669"/>
    <property type="project" value="InterPro"/>
</dbReference>
<accession>A0A1A8N6S8</accession>
<evidence type="ECO:0000259" key="5">
    <source>
        <dbReference type="PROSITE" id="PS50003"/>
    </source>
</evidence>
<keyword evidence="1" id="KW-0547">Nucleotide-binding</keyword>
<proteinExistence type="predicted"/>
<dbReference type="SUPFAM" id="SSF50729">
    <property type="entry name" value="PH domain-like"/>
    <property type="match status" value="1"/>
</dbReference>
<keyword evidence="3" id="KW-0040">ANK repeat</keyword>
<evidence type="ECO:0000256" key="3">
    <source>
        <dbReference type="ARBA" id="ARBA00023043"/>
    </source>
</evidence>
<feature type="region of interest" description="Disordered" evidence="4">
    <location>
        <begin position="270"/>
        <end position="309"/>
    </location>
</feature>
<dbReference type="PANTHER" id="PTHR45819">
    <property type="entry name" value="CENTAURIN-GAMMA-1A"/>
    <property type="match status" value="1"/>
</dbReference>